<dbReference type="GO" id="GO:0016787">
    <property type="term" value="F:hydrolase activity"/>
    <property type="evidence" value="ECO:0007669"/>
    <property type="project" value="UniProtKB-KW"/>
</dbReference>
<dbReference type="PROSITE" id="PS00039">
    <property type="entry name" value="DEAD_ATP_HELICASE"/>
    <property type="match status" value="1"/>
</dbReference>
<evidence type="ECO:0000259" key="10">
    <source>
        <dbReference type="PROSITE" id="PS51192"/>
    </source>
</evidence>
<evidence type="ECO:0000256" key="3">
    <source>
        <dbReference type="ARBA" id="ARBA00022806"/>
    </source>
</evidence>
<dbReference type="GO" id="GO:0003724">
    <property type="term" value="F:RNA helicase activity"/>
    <property type="evidence" value="ECO:0007669"/>
    <property type="project" value="UniProtKB-EC"/>
</dbReference>
<dbReference type="GO" id="GO:0003723">
    <property type="term" value="F:RNA binding"/>
    <property type="evidence" value="ECO:0007669"/>
    <property type="project" value="UniProtKB-UniRule"/>
</dbReference>
<feature type="compositionally biased region" description="Acidic residues" evidence="9">
    <location>
        <begin position="682"/>
        <end position="693"/>
    </location>
</feature>
<dbReference type="CDD" id="cd17941">
    <property type="entry name" value="DEADc_DDX10"/>
    <property type="match status" value="1"/>
</dbReference>
<comment type="function">
    <text evidence="8">RNA helicase.</text>
</comment>
<evidence type="ECO:0000256" key="6">
    <source>
        <dbReference type="PROSITE-ProRule" id="PRU00552"/>
    </source>
</evidence>
<dbReference type="PROSITE" id="PS51192">
    <property type="entry name" value="HELICASE_ATP_BIND_1"/>
    <property type="match status" value="1"/>
</dbReference>
<evidence type="ECO:0000313" key="13">
    <source>
        <dbReference type="EMBL" id="CAI8586857.1"/>
    </source>
</evidence>
<feature type="domain" description="DEAD-box RNA helicase Q" evidence="12">
    <location>
        <begin position="66"/>
        <end position="94"/>
    </location>
</feature>
<dbReference type="InterPro" id="IPR027417">
    <property type="entry name" value="P-loop_NTPase"/>
</dbReference>
<dbReference type="PROSITE" id="PS51194">
    <property type="entry name" value="HELICASE_CTER"/>
    <property type="match status" value="1"/>
</dbReference>
<evidence type="ECO:0000259" key="11">
    <source>
        <dbReference type="PROSITE" id="PS51194"/>
    </source>
</evidence>
<feature type="region of interest" description="Disordered" evidence="9">
    <location>
        <begin position="682"/>
        <end position="724"/>
    </location>
</feature>
<keyword evidence="2 7" id="KW-0378">Hydrolase</keyword>
<dbReference type="GO" id="GO:0005524">
    <property type="term" value="F:ATP binding"/>
    <property type="evidence" value="ECO:0007669"/>
    <property type="project" value="UniProtKB-UniRule"/>
</dbReference>
<evidence type="ECO:0000256" key="8">
    <source>
        <dbReference type="RuleBase" id="RU365068"/>
    </source>
</evidence>
<comment type="similarity">
    <text evidence="7">Belongs to the DEAD box helicase family.</text>
</comment>
<protein>
    <recommendedName>
        <fullName evidence="8">ATP-dependent RNA helicase</fullName>
        <ecNumber evidence="8">3.6.4.13</ecNumber>
    </recommendedName>
</protein>
<dbReference type="EC" id="3.6.4.13" evidence="8"/>
<keyword evidence="14" id="KW-1185">Reference proteome</keyword>
<dbReference type="Gene3D" id="3.40.50.300">
    <property type="entry name" value="P-loop containing nucleotide triphosphate hydrolases"/>
    <property type="match status" value="2"/>
</dbReference>
<evidence type="ECO:0000256" key="7">
    <source>
        <dbReference type="RuleBase" id="RU000492"/>
    </source>
</evidence>
<dbReference type="AlphaFoldDB" id="A0AAV0YQP3"/>
<evidence type="ECO:0000256" key="2">
    <source>
        <dbReference type="ARBA" id="ARBA00022801"/>
    </source>
</evidence>
<dbReference type="InterPro" id="IPR014014">
    <property type="entry name" value="RNA_helicase_DEAD_Q_motif"/>
</dbReference>
<dbReference type="InterPro" id="IPR000629">
    <property type="entry name" value="RNA-helicase_DEAD-box_CS"/>
</dbReference>
<evidence type="ECO:0000256" key="5">
    <source>
        <dbReference type="ARBA" id="ARBA00022884"/>
    </source>
</evidence>
<dbReference type="Pfam" id="PF13959">
    <property type="entry name" value="CTE_SPB4"/>
    <property type="match status" value="1"/>
</dbReference>
<comment type="catalytic activity">
    <reaction evidence="8">
        <text>ATP + H2O = ADP + phosphate + H(+)</text>
        <dbReference type="Rhea" id="RHEA:13065"/>
        <dbReference type="ChEBI" id="CHEBI:15377"/>
        <dbReference type="ChEBI" id="CHEBI:15378"/>
        <dbReference type="ChEBI" id="CHEBI:30616"/>
        <dbReference type="ChEBI" id="CHEBI:43474"/>
        <dbReference type="ChEBI" id="CHEBI:456216"/>
        <dbReference type="EC" id="3.6.4.13"/>
    </reaction>
</comment>
<keyword evidence="4 7" id="KW-0067">ATP-binding</keyword>
<feature type="domain" description="Helicase C-terminal" evidence="11">
    <location>
        <begin position="294"/>
        <end position="446"/>
    </location>
</feature>
<dbReference type="InterPro" id="IPR011545">
    <property type="entry name" value="DEAD/DEAH_box_helicase_dom"/>
</dbReference>
<dbReference type="Proteomes" id="UP001157006">
    <property type="component" value="Chromosome 1L"/>
</dbReference>
<accession>A0AAV0YQP3</accession>
<dbReference type="InterPro" id="IPR014001">
    <property type="entry name" value="Helicase_ATP-bd"/>
</dbReference>
<sequence>MRRPKSKQFRKQLRLSEEDEIKQLNSWIQFQKPDSGSNPMSLPPLPKNSPVGHLGDNTFSRYAGVVRFEQLPLSKKTKDALRGCKFVSMTDIQRASLPHALCGRDVLGAAKTGSGKTLAFIIPVLEKLYRERWGPEDGVGSIIISPTRELAGQIFEVLNSVGKYHGFSAGLLIGGRKDVDTEKERVNELNILICTPGRLLHHMDETPNFDCSQLQVLVLDEADRILDSGFKRALNAIISQLPKRRQTMLFSATQTKSVQDLARLSLKDPEYLSVHEESVAATPSLLKQIVMIVPLDQKLDMLWTFIKTHLQFKTIVFLSSCKQVNYVYEAFRKLHPGIPLKCLHGRMKQEKRMAIYSEFCENRSVLFSTDVAARGLDFNKAVDWVVQVDCPENVASYIHRVGRTARYKSDGKSVLFLSPSETQMLEKLEAAKVPVHLVKPKKEKLQPVSSLLASLLVKYPELQQRAQRAFVTYLRSIHLQKDKEIFDILKLPIDEYSASLGLPMTPKIRFINQKIKSKDVSTKSILAEPVDPNQENVTEGSREKLDTIVFRDEEIENDLLQPVDTSNEDDTKSADIGELIPATRLLKKKKLKINVHRPLGSRVVFDDEGNTLPPLARIAGTQSDKDSLLIDPEQKAEYYKRMREDLKKADKEDKLVERQRLREKRIKQKTKWKADNLEEEDIQDDISGSEEDETVNKRHKKSKIYFDSDSDEGERKEVKQNQGITLEEQEALALKLLQSMQA</sequence>
<comment type="domain">
    <text evidence="8">The Q motif is unique to and characteristic of the DEAD box family of RNA helicases and controls ATP binding and hydrolysis.</text>
</comment>
<dbReference type="CDD" id="cd18787">
    <property type="entry name" value="SF2_C_DEAD"/>
    <property type="match status" value="1"/>
</dbReference>
<dbReference type="PROSITE" id="PS51195">
    <property type="entry name" value="Q_MOTIF"/>
    <property type="match status" value="1"/>
</dbReference>
<dbReference type="InterPro" id="IPR001650">
    <property type="entry name" value="Helicase_C-like"/>
</dbReference>
<keyword evidence="1 7" id="KW-0547">Nucleotide-binding</keyword>
<dbReference type="SUPFAM" id="SSF52540">
    <property type="entry name" value="P-loop containing nucleoside triphosphate hydrolases"/>
    <property type="match status" value="1"/>
</dbReference>
<dbReference type="InterPro" id="IPR025313">
    <property type="entry name" value="SPB4-like_CTE"/>
</dbReference>
<dbReference type="EMBL" id="OX451736">
    <property type="protein sequence ID" value="CAI8586857.1"/>
    <property type="molecule type" value="Genomic_DNA"/>
</dbReference>
<keyword evidence="5 8" id="KW-0694">RNA-binding</keyword>
<reference evidence="13 14" key="1">
    <citation type="submission" date="2023-01" db="EMBL/GenBank/DDBJ databases">
        <authorList>
            <person name="Kreplak J."/>
        </authorList>
    </citation>
    <scope>NUCLEOTIDE SEQUENCE [LARGE SCALE GENOMIC DNA]</scope>
</reference>
<feature type="domain" description="Helicase ATP-binding" evidence="10">
    <location>
        <begin position="97"/>
        <end position="272"/>
    </location>
</feature>
<dbReference type="SMART" id="SM00490">
    <property type="entry name" value="HELICc"/>
    <property type="match status" value="1"/>
</dbReference>
<feature type="short sequence motif" description="Q motif" evidence="6">
    <location>
        <begin position="66"/>
        <end position="94"/>
    </location>
</feature>
<evidence type="ECO:0000256" key="9">
    <source>
        <dbReference type="SAM" id="MobiDB-lite"/>
    </source>
</evidence>
<organism evidence="13 14">
    <name type="scientific">Vicia faba</name>
    <name type="common">Broad bean</name>
    <name type="synonym">Faba vulgaris</name>
    <dbReference type="NCBI Taxonomy" id="3906"/>
    <lineage>
        <taxon>Eukaryota</taxon>
        <taxon>Viridiplantae</taxon>
        <taxon>Streptophyta</taxon>
        <taxon>Embryophyta</taxon>
        <taxon>Tracheophyta</taxon>
        <taxon>Spermatophyta</taxon>
        <taxon>Magnoliopsida</taxon>
        <taxon>eudicotyledons</taxon>
        <taxon>Gunneridae</taxon>
        <taxon>Pentapetalae</taxon>
        <taxon>rosids</taxon>
        <taxon>fabids</taxon>
        <taxon>Fabales</taxon>
        <taxon>Fabaceae</taxon>
        <taxon>Papilionoideae</taxon>
        <taxon>50 kb inversion clade</taxon>
        <taxon>NPAAA clade</taxon>
        <taxon>Hologalegina</taxon>
        <taxon>IRL clade</taxon>
        <taxon>Fabeae</taxon>
        <taxon>Vicia</taxon>
    </lineage>
</organism>
<dbReference type="PANTHER" id="PTHR24031">
    <property type="entry name" value="RNA HELICASE"/>
    <property type="match status" value="1"/>
</dbReference>
<evidence type="ECO:0000256" key="4">
    <source>
        <dbReference type="ARBA" id="ARBA00022840"/>
    </source>
</evidence>
<dbReference type="Pfam" id="PF00271">
    <property type="entry name" value="Helicase_C"/>
    <property type="match status" value="1"/>
</dbReference>
<dbReference type="Pfam" id="PF00270">
    <property type="entry name" value="DEAD"/>
    <property type="match status" value="1"/>
</dbReference>
<keyword evidence="3 7" id="KW-0347">Helicase</keyword>
<evidence type="ECO:0000259" key="12">
    <source>
        <dbReference type="PROSITE" id="PS51195"/>
    </source>
</evidence>
<name>A0AAV0YQP3_VICFA</name>
<proteinExistence type="inferred from homology"/>
<evidence type="ECO:0000256" key="1">
    <source>
        <dbReference type="ARBA" id="ARBA00022741"/>
    </source>
</evidence>
<evidence type="ECO:0000313" key="14">
    <source>
        <dbReference type="Proteomes" id="UP001157006"/>
    </source>
</evidence>
<dbReference type="SMART" id="SM01178">
    <property type="entry name" value="DUF4217"/>
    <property type="match status" value="1"/>
</dbReference>
<gene>
    <name evidence="13" type="ORF">VFH_I273240</name>
</gene>
<dbReference type="SMART" id="SM00487">
    <property type="entry name" value="DEXDc"/>
    <property type="match status" value="1"/>
</dbReference>